<keyword evidence="2" id="KW-1185">Reference proteome</keyword>
<dbReference type="Proteomes" id="UP000267821">
    <property type="component" value="Unassembled WGS sequence"/>
</dbReference>
<proteinExistence type="predicted"/>
<evidence type="ECO:0000313" key="2">
    <source>
        <dbReference type="Proteomes" id="UP000267821"/>
    </source>
</evidence>
<accession>A0A3N4LPI2</accession>
<evidence type="ECO:0000313" key="1">
    <source>
        <dbReference type="EMBL" id="RPB23558.1"/>
    </source>
</evidence>
<dbReference type="AlphaFoldDB" id="A0A3N4LPI2"/>
<reference evidence="1 2" key="1">
    <citation type="journal article" date="2018" name="Nat. Ecol. Evol.">
        <title>Pezizomycetes genomes reveal the molecular basis of ectomycorrhizal truffle lifestyle.</title>
        <authorList>
            <person name="Murat C."/>
            <person name="Payen T."/>
            <person name="Noel B."/>
            <person name="Kuo A."/>
            <person name="Morin E."/>
            <person name="Chen J."/>
            <person name="Kohler A."/>
            <person name="Krizsan K."/>
            <person name="Balestrini R."/>
            <person name="Da Silva C."/>
            <person name="Montanini B."/>
            <person name="Hainaut M."/>
            <person name="Levati E."/>
            <person name="Barry K.W."/>
            <person name="Belfiori B."/>
            <person name="Cichocki N."/>
            <person name="Clum A."/>
            <person name="Dockter R.B."/>
            <person name="Fauchery L."/>
            <person name="Guy J."/>
            <person name="Iotti M."/>
            <person name="Le Tacon F."/>
            <person name="Lindquist E.A."/>
            <person name="Lipzen A."/>
            <person name="Malagnac F."/>
            <person name="Mello A."/>
            <person name="Molinier V."/>
            <person name="Miyauchi S."/>
            <person name="Poulain J."/>
            <person name="Riccioni C."/>
            <person name="Rubini A."/>
            <person name="Sitrit Y."/>
            <person name="Splivallo R."/>
            <person name="Traeger S."/>
            <person name="Wang M."/>
            <person name="Zifcakova L."/>
            <person name="Wipf D."/>
            <person name="Zambonelli A."/>
            <person name="Paolocci F."/>
            <person name="Nowrousian M."/>
            <person name="Ottonello S."/>
            <person name="Baldrian P."/>
            <person name="Spatafora J.W."/>
            <person name="Henrissat B."/>
            <person name="Nagy L.G."/>
            <person name="Aury J.M."/>
            <person name="Wincker P."/>
            <person name="Grigoriev I.V."/>
            <person name="Bonfante P."/>
            <person name="Martin F.M."/>
        </authorList>
    </citation>
    <scope>NUCLEOTIDE SEQUENCE [LARGE SCALE GENOMIC DNA]</scope>
    <source>
        <strain evidence="1 2">ATCC MYA-4762</strain>
    </source>
</reference>
<sequence>MSFSEQHLHIPEYTLSRQTVRLRRSNPNLFVRPSSFPTEAHQTEFKRSQVYPGLSTNSTTSLVPSAGPLTGPSTLLAPPLSNPSVKLHSAMPATDFEGSYSLLLALDANTETRRMQTFRYHSGSYSVAPEMKVMFYCDRGVPQGLTVRLCGSLAKVIGWDPVEETPVEVLDAEGGVLYACSIYHLLQELERLCLDPREQAWGLFRSGSNIISIPSPASLRCEKQEAVAVMNIMVFGYDRMKDDDMKSLLIPATAVVSLSALKKFVQDKIPLELSEGYALFITIMAEGRALSDELLREMIANKQQLVGEGILRMSAQLTVSPGE</sequence>
<organism evidence="1 2">
    <name type="scientific">Terfezia boudieri ATCC MYA-4762</name>
    <dbReference type="NCBI Taxonomy" id="1051890"/>
    <lineage>
        <taxon>Eukaryota</taxon>
        <taxon>Fungi</taxon>
        <taxon>Dikarya</taxon>
        <taxon>Ascomycota</taxon>
        <taxon>Pezizomycotina</taxon>
        <taxon>Pezizomycetes</taxon>
        <taxon>Pezizales</taxon>
        <taxon>Pezizaceae</taxon>
        <taxon>Terfezia</taxon>
    </lineage>
</organism>
<name>A0A3N4LPI2_9PEZI</name>
<dbReference type="EMBL" id="ML121545">
    <property type="protein sequence ID" value="RPB23558.1"/>
    <property type="molecule type" value="Genomic_DNA"/>
</dbReference>
<gene>
    <name evidence="1" type="ORF">L211DRAFT_838407</name>
</gene>
<protein>
    <submittedName>
        <fullName evidence="1">Uncharacterized protein</fullName>
    </submittedName>
</protein>
<dbReference type="InParanoid" id="A0A3N4LPI2"/>